<sequence>MSSQGHLRYPPQPPPSSSASDFRLPSLKDLNFQYRPPPVASAHEHPAEQAPQYPDFVPQDQPTSSTTSPNSFSYSYPSTYPASHAPYSPPPPNASRTTALVPTTLDPRHSQYHASTNTTPTSATRPDTRLPTNYVPSIAAATRQHPQSPEARYPQHSAESRYAPSIDLRHAPNAPESRYHGPPPSTDSRPTTGYSATTELKPTLISSGSSTDLRTPYDQNGRASYEQNGRSAYENSRAGFDQNGRTGVDHNARVAYEQNPGNLRPNDPRTEYEANARSTVAYDPQARTLGPRSGSSSQSFTPTAIRMTHEPSRPPFVPSTSDATRAPSEPQRAYIYPAELRQYPPAEARSAYPASDARPAYSPGEARPPSLGADTRSAYPAVDARSTYPAVDTRPTYPAADTRPAYSSGRPMYPATEARPAYPVTETRHAYPSAPPPPTQAEQRPRHGHTHPPGERYAPQQPQVHERHATHQSQASERYVPQQSQGQESDAPQPPQSQERYPPQQLQPHERYQQQQQEAHEPRSAHPHAERYEETAPVYQHAAPPSQHAGHPSQSVHTQPTLAHYSPGYSAHAQPHAHTAQLPPPLTHNPQLHPHPPPHLHDSHSHDPQSHPHQQKQSQSLSHPQPHPHPHPSHPHPPHQSYPHQPSHPHHSHPQPQSHSLLSQHQQAPLQNRPDPEAKVEKGKDDIIQQVVKHCTALYDFANRYAHLQSSLPHVQPTPTELAEMTHHAAEVVRLLELLRDGRSLSHPPSQAPQPHTPLIQAQSQVQPHAAQPMDVDDHDHRAPKRPWEEEASDAVDSKRSNSSPYDPAALKDMEIIRTKRALTTSLAAAAASGGSGPGSGTGSSNNVTASGPGGGGLNGNGGGNAGKSKYRKRSSGQRATPPGKCHSCNIRETPEWRRGPDGARTLCNACGLHYAKLVRKREKALAADGNAHAARIDMEMLRASARAAEGEKAARGGGGGGEAMMGMGMGMVHQGSFQIMGIGPTGPDGDQQPQYPPHQPRQPPPAPSSPAHQHPNTQLPWTGPQSFMRTSHSVSASSGASPA</sequence>
<reference evidence="1" key="1">
    <citation type="journal article" date="2021" name="New Phytol.">
        <title>Evolutionary innovations through gain and loss of genes in the ectomycorrhizal Boletales.</title>
        <authorList>
            <person name="Wu G."/>
            <person name="Miyauchi S."/>
            <person name="Morin E."/>
            <person name="Kuo A."/>
            <person name="Drula E."/>
            <person name="Varga T."/>
            <person name="Kohler A."/>
            <person name="Feng B."/>
            <person name="Cao Y."/>
            <person name="Lipzen A."/>
            <person name="Daum C."/>
            <person name="Hundley H."/>
            <person name="Pangilinan J."/>
            <person name="Johnson J."/>
            <person name="Barry K."/>
            <person name="LaButti K."/>
            <person name="Ng V."/>
            <person name="Ahrendt S."/>
            <person name="Min B."/>
            <person name="Choi I.G."/>
            <person name="Park H."/>
            <person name="Plett J.M."/>
            <person name="Magnuson J."/>
            <person name="Spatafora J.W."/>
            <person name="Nagy L.G."/>
            <person name="Henrissat B."/>
            <person name="Grigoriev I.V."/>
            <person name="Yang Z.L."/>
            <person name="Xu J."/>
            <person name="Martin F.M."/>
        </authorList>
    </citation>
    <scope>NUCLEOTIDE SEQUENCE</scope>
    <source>
        <strain evidence="1">KUC20120723A-06</strain>
    </source>
</reference>
<comment type="caution">
    <text evidence="1">The sequence shown here is derived from an EMBL/GenBank/DDBJ whole genome shotgun (WGS) entry which is preliminary data.</text>
</comment>
<accession>A0ACB8BMD0</accession>
<proteinExistence type="predicted"/>
<gene>
    <name evidence="1" type="ORF">BV22DRAFT_1032966</name>
</gene>
<protein>
    <submittedName>
        <fullName evidence="1">Uncharacterized protein</fullName>
    </submittedName>
</protein>
<evidence type="ECO:0000313" key="1">
    <source>
        <dbReference type="EMBL" id="KAH7926358.1"/>
    </source>
</evidence>
<keyword evidence="2" id="KW-1185">Reference proteome</keyword>
<organism evidence="1 2">
    <name type="scientific">Leucogyrophana mollusca</name>
    <dbReference type="NCBI Taxonomy" id="85980"/>
    <lineage>
        <taxon>Eukaryota</taxon>
        <taxon>Fungi</taxon>
        <taxon>Dikarya</taxon>
        <taxon>Basidiomycota</taxon>
        <taxon>Agaricomycotina</taxon>
        <taxon>Agaricomycetes</taxon>
        <taxon>Agaricomycetidae</taxon>
        <taxon>Boletales</taxon>
        <taxon>Boletales incertae sedis</taxon>
        <taxon>Leucogyrophana</taxon>
    </lineage>
</organism>
<dbReference type="Proteomes" id="UP000790709">
    <property type="component" value="Unassembled WGS sequence"/>
</dbReference>
<evidence type="ECO:0000313" key="2">
    <source>
        <dbReference type="Proteomes" id="UP000790709"/>
    </source>
</evidence>
<dbReference type="EMBL" id="MU266384">
    <property type="protein sequence ID" value="KAH7926358.1"/>
    <property type="molecule type" value="Genomic_DNA"/>
</dbReference>
<name>A0ACB8BMD0_9AGAM</name>